<comment type="cofactor">
    <cofactor evidence="2">
        <name>Zn(2+)</name>
        <dbReference type="ChEBI" id="CHEBI:29105"/>
    </cofactor>
</comment>
<dbReference type="Pfam" id="PF21260">
    <property type="entry name" value="Laman-like_dom"/>
    <property type="match status" value="1"/>
</dbReference>
<evidence type="ECO:0000313" key="15">
    <source>
        <dbReference type="RefSeq" id="XP_015178193.1"/>
    </source>
</evidence>
<evidence type="ECO:0000256" key="11">
    <source>
        <dbReference type="ARBA" id="ARBA00023295"/>
    </source>
</evidence>
<reference evidence="15" key="1">
    <citation type="submission" date="2025-08" db="UniProtKB">
        <authorList>
            <consortium name="RefSeq"/>
        </authorList>
    </citation>
    <scope>IDENTIFICATION</scope>
    <source>
        <tissue evidence="15">Whole body</tissue>
    </source>
</reference>
<keyword evidence="6 12" id="KW-0732">Signal</keyword>
<sequence>MSRNVFLLFLLSLTLYQLCLITKAYPTSEGLLEEEKITCGYESCPVIQPNKLNIHLVPHTHDDVGWLKTVDQYYFGSKSKIQKAGVQYILDSVIEALLKNPERRFIYVETAFFWKWWLRQNENVKKDVRMLINTGRLEFIGGAWSMNDEAVTHYQSIIDQFTWGFRRLNDTFGNCARPHIGWQIDPFGHSREQASLFAQMGFDGMLFGRLDYQDKSQRLKDKSMEFIWKASSSLGNRANLFTAAMFNTYSPPPGFCFDVLCDDEPVIDDPDSPDYNVPKKINDYLEYAKEQAEHFRTNNIILTMGGDFTYQQAEMYFTNLDKLIRYGNELNGSTVNLIYSTPSCYLKALHDANITWPSKSDDFFPYASDPHAYWTGYFTSRPTIKYFERMGNNLLQMTKQMAVWAKLDHKEIENLEKFREAMGVMQHHDAVTGTEKQLVANDYARLLYENLVNNNIVAANSIYKWANEKNSTTKLIVSSCLELNISSCPYTENSRQFTLIIYNPQSQPVSTYVRLPVNGSSYEVFDWAEDISILSQIVPIPKRVLQIPGRESKATNELVFRVNDLPPLGYKVYEVTEKPNTYEETPSESTNFIGGDLYTITVDESGHIAVQYNNQNDMNFVQSFHYYEGAEGNNKVFENRSSGAYIFRPKTSEIHDFVYEGDYSIVKGPLVEEIHQNVNQWISQVVRVYKQEERIEFEWLIGPIPVEDKIGKEVVTKYTSNLNSDGEFYTDSNGRETLKRKRDYRPTWNLKLYEPIAGNYYPVTTKMYLKDKNKPLKLSVFTDRSQGGTSMKDGELELMLHRRLLNDDAFGVGEALNEVAYNTGLVVRGIHYVYGGNTKNLDAFTLKEKKLMLEQTLRPTILVIPFMQKNIDNWRNTTSLKKLGLAKALPPNVHVLTLEPWKNGTILLRLEHLFEAGEAVQLSAPVDVNIKDLFTSFNIISIKETTLGANQWLEDNNRLKWNSEVNDILNNMEDTFYPVKIQKDAINIHLKPMEIRTFILENFPKKNEDDSWAQTLITITPEDDAVLREIKTKVTVSDKASTSLDLNTDSFIYRRPLTPKYLVDVNELEDENITHAEVQTYLQGLSVVDIPIRYKDQISQTLYMSAPCPTIKYYKDIMTSMRDGPIPEFKNTRTIQTKLTFHPNTNVQIVTESLKININDNETINDDTIFVWNEDDYLQTEMNDLISDIIYYLQERTFWILDPTSLSYPITNENYAQTLIKYNLIMDHVIMDNETQTELTCKPKHSNTELLTDYHAIKNMICDILNECLNNAIETRIIVDDIIDEIVERGVEIVRYPPRDQIIQTLASYKVDEKKDDVLRKLQLTIVVDPLESSIIVLQIIDDLLKSINEIVSNNSQQVVQTILNDTISKSIDIGLEIEKIKNNRSKDKLMEQLLDKRRKRIAKMLEKKKTMTVFTQTSISGIHEVTKLDKLIDNCHCICLKHSQCYICNAITSDKDMKDNLQMLRTQDILLAYRPCNTVNSQFNIKVDQVSSSDTEKKSKTSSTIECFNDTSSESVATINVAFKPKERINITDSIEGWTRAIDAALTIPWSPTSSLSETDRTEGSKNKLTLQTMKVLQILKSTFCIRDTCPMSVVEKLKQKSYQGINEFNMNSSCHTYFYSKTKDLNVNEDNVRDESNISDNKIDSKLFESDNCFCHISYFLNTWNQFSKNNHSSKLKIIPIQFNS</sequence>
<keyword evidence="7" id="KW-0378">Hydrolase</keyword>
<dbReference type="InterPro" id="IPR027291">
    <property type="entry name" value="Glyco_hydro_38_N_sf"/>
</dbReference>
<dbReference type="InterPro" id="IPR028995">
    <property type="entry name" value="Glyco_hydro_57/38_cen_sf"/>
</dbReference>
<dbReference type="InterPro" id="IPR041147">
    <property type="entry name" value="GH38_C"/>
</dbReference>
<dbReference type="InterPro" id="IPR011013">
    <property type="entry name" value="Gal_mutarotase_sf_dom"/>
</dbReference>
<dbReference type="Gene3D" id="2.60.40.1360">
    <property type="match status" value="1"/>
</dbReference>
<dbReference type="SUPFAM" id="SSF74650">
    <property type="entry name" value="Galactose mutarotase-like"/>
    <property type="match status" value="1"/>
</dbReference>
<dbReference type="InterPro" id="IPR000602">
    <property type="entry name" value="Glyco_hydro_38_N"/>
</dbReference>
<dbReference type="InterPro" id="IPR050843">
    <property type="entry name" value="Glycosyl_Hydrlase_38"/>
</dbReference>
<dbReference type="EC" id="3.2.1.24" evidence="4"/>
<keyword evidence="10" id="KW-0325">Glycoprotein</keyword>
<feature type="chain" id="PRO_5046728052" description="alpha-mannosidase" evidence="12">
    <location>
        <begin position="25"/>
        <end position="1687"/>
    </location>
</feature>
<keyword evidence="8" id="KW-0862">Zinc</keyword>
<evidence type="ECO:0000259" key="13">
    <source>
        <dbReference type="SMART" id="SM00872"/>
    </source>
</evidence>
<dbReference type="Pfam" id="PF01074">
    <property type="entry name" value="Glyco_hydro_38N"/>
    <property type="match status" value="1"/>
</dbReference>
<dbReference type="InterPro" id="IPR011682">
    <property type="entry name" value="Glyco_hydro_38_C"/>
</dbReference>
<dbReference type="RefSeq" id="XP_015178193.1">
    <property type="nucleotide sequence ID" value="XM_015322707.1"/>
</dbReference>
<dbReference type="SUPFAM" id="SSF88688">
    <property type="entry name" value="Families 57/38 glycoside transferase middle domain"/>
    <property type="match status" value="1"/>
</dbReference>
<evidence type="ECO:0000256" key="7">
    <source>
        <dbReference type="ARBA" id="ARBA00022801"/>
    </source>
</evidence>
<evidence type="ECO:0000256" key="4">
    <source>
        <dbReference type="ARBA" id="ARBA00012752"/>
    </source>
</evidence>
<evidence type="ECO:0000256" key="10">
    <source>
        <dbReference type="ARBA" id="ARBA00023180"/>
    </source>
</evidence>
<dbReference type="Pfam" id="PF09261">
    <property type="entry name" value="Alpha-mann_mid"/>
    <property type="match status" value="1"/>
</dbReference>
<dbReference type="InterPro" id="IPR011330">
    <property type="entry name" value="Glyco_hydro/deAcase_b/a-brl"/>
</dbReference>
<dbReference type="CDD" id="cd10810">
    <property type="entry name" value="GH38N_AMII_LAM_like"/>
    <property type="match status" value="1"/>
</dbReference>
<dbReference type="Proteomes" id="UP000694924">
    <property type="component" value="Unplaced"/>
</dbReference>
<dbReference type="InterPro" id="IPR013780">
    <property type="entry name" value="Glyco_hydro_b"/>
</dbReference>
<accession>A0ABM1IDA6</accession>
<dbReference type="Pfam" id="PF07748">
    <property type="entry name" value="Glyco_hydro_38C"/>
    <property type="match status" value="1"/>
</dbReference>
<evidence type="ECO:0000256" key="9">
    <source>
        <dbReference type="ARBA" id="ARBA00023157"/>
    </source>
</evidence>
<keyword evidence="14" id="KW-1185">Reference proteome</keyword>
<evidence type="ECO:0000256" key="2">
    <source>
        <dbReference type="ARBA" id="ARBA00001947"/>
    </source>
</evidence>
<dbReference type="Pfam" id="PF17677">
    <property type="entry name" value="Glyco_hydro38C2"/>
    <property type="match status" value="1"/>
</dbReference>
<dbReference type="InterPro" id="IPR048534">
    <property type="entry name" value="Man2a1-like_dom"/>
</dbReference>
<protein>
    <recommendedName>
        <fullName evidence="4">alpha-mannosidase</fullName>
        <ecNumber evidence="4">3.2.1.24</ecNumber>
    </recommendedName>
</protein>
<dbReference type="Gene3D" id="2.60.40.1180">
    <property type="entry name" value="Golgi alpha-mannosidase II"/>
    <property type="match status" value="1"/>
</dbReference>
<evidence type="ECO:0000256" key="8">
    <source>
        <dbReference type="ARBA" id="ARBA00022833"/>
    </source>
</evidence>
<dbReference type="PANTHER" id="PTHR11607">
    <property type="entry name" value="ALPHA-MANNOSIDASE"/>
    <property type="match status" value="1"/>
</dbReference>
<comment type="catalytic activity">
    <reaction evidence="1">
        <text>Hydrolysis of terminal, non-reducing alpha-D-mannose residues in alpha-D-mannosides.</text>
        <dbReference type="EC" id="3.2.1.24"/>
    </reaction>
</comment>
<evidence type="ECO:0000256" key="12">
    <source>
        <dbReference type="SAM" id="SignalP"/>
    </source>
</evidence>
<evidence type="ECO:0000256" key="5">
    <source>
        <dbReference type="ARBA" id="ARBA00022723"/>
    </source>
</evidence>
<comment type="similarity">
    <text evidence="3">Belongs to the glycosyl hydrolase 38 family.</text>
</comment>
<dbReference type="PANTHER" id="PTHR11607:SF3">
    <property type="entry name" value="LYSOSOMAL ALPHA-MANNOSIDASE"/>
    <property type="match status" value="1"/>
</dbReference>
<dbReference type="Gene3D" id="2.70.98.30">
    <property type="entry name" value="Golgi alpha-mannosidase II, domain 4"/>
    <property type="match status" value="1"/>
</dbReference>
<name>A0ABM1IDA6_POLDO</name>
<feature type="signal peptide" evidence="12">
    <location>
        <begin position="1"/>
        <end position="24"/>
    </location>
</feature>
<dbReference type="Gene3D" id="1.20.1270.50">
    <property type="entry name" value="Glycoside hydrolase family 38, central domain"/>
    <property type="match status" value="2"/>
</dbReference>
<evidence type="ECO:0000256" key="1">
    <source>
        <dbReference type="ARBA" id="ARBA00000365"/>
    </source>
</evidence>
<gene>
    <name evidence="15" type="primary">LOC107067315</name>
</gene>
<feature type="domain" description="Glycoside hydrolase family 38 central" evidence="13">
    <location>
        <begin position="372"/>
        <end position="447"/>
    </location>
</feature>
<dbReference type="InterPro" id="IPR015341">
    <property type="entry name" value="Glyco_hydro_38_cen"/>
</dbReference>
<evidence type="ECO:0000256" key="3">
    <source>
        <dbReference type="ARBA" id="ARBA00009792"/>
    </source>
</evidence>
<organism evidence="14 15">
    <name type="scientific">Polistes dominula</name>
    <name type="common">European paper wasp</name>
    <name type="synonym">Vespa dominula</name>
    <dbReference type="NCBI Taxonomy" id="743375"/>
    <lineage>
        <taxon>Eukaryota</taxon>
        <taxon>Metazoa</taxon>
        <taxon>Ecdysozoa</taxon>
        <taxon>Arthropoda</taxon>
        <taxon>Hexapoda</taxon>
        <taxon>Insecta</taxon>
        <taxon>Pterygota</taxon>
        <taxon>Neoptera</taxon>
        <taxon>Endopterygota</taxon>
        <taxon>Hymenoptera</taxon>
        <taxon>Apocrita</taxon>
        <taxon>Aculeata</taxon>
        <taxon>Vespoidea</taxon>
        <taxon>Vespidae</taxon>
        <taxon>Polistinae</taxon>
        <taxon>Polistini</taxon>
        <taxon>Polistes</taxon>
    </lineage>
</organism>
<dbReference type="GeneID" id="107067315"/>
<proteinExistence type="inferred from homology"/>
<evidence type="ECO:0000313" key="14">
    <source>
        <dbReference type="Proteomes" id="UP000694924"/>
    </source>
</evidence>
<evidence type="ECO:0000256" key="6">
    <source>
        <dbReference type="ARBA" id="ARBA00022729"/>
    </source>
</evidence>
<dbReference type="InterPro" id="IPR037094">
    <property type="entry name" value="Glyco_hydro_38_cen_sf"/>
</dbReference>
<dbReference type="SUPFAM" id="SSF88713">
    <property type="entry name" value="Glycoside hydrolase/deacetylase"/>
    <property type="match status" value="1"/>
</dbReference>
<keyword evidence="5" id="KW-0479">Metal-binding</keyword>
<keyword evidence="11" id="KW-0326">Glycosidase</keyword>
<keyword evidence="9" id="KW-1015">Disulfide bond</keyword>
<dbReference type="SMART" id="SM00872">
    <property type="entry name" value="Alpha-mann_mid"/>
    <property type="match status" value="1"/>
</dbReference>
<dbReference type="Gene3D" id="3.20.110.10">
    <property type="entry name" value="Glycoside hydrolase 38, N terminal domain"/>
    <property type="match status" value="1"/>
</dbReference>